<proteinExistence type="predicted"/>
<evidence type="ECO:0000313" key="1">
    <source>
        <dbReference type="EMBL" id="SHE40922.1"/>
    </source>
</evidence>
<dbReference type="Proteomes" id="UP000184406">
    <property type="component" value="Unassembled WGS sequence"/>
</dbReference>
<dbReference type="AlphaFoldDB" id="A0A1M4T8N7"/>
<evidence type="ECO:0000313" key="2">
    <source>
        <dbReference type="Proteomes" id="UP000184406"/>
    </source>
</evidence>
<keyword evidence="2" id="KW-1185">Reference proteome</keyword>
<sequence length="443" mass="49694">MDAYGKGFSIVKTKNKRQKLNDRSMRSIVNFFRSGTVLRSIALCALLCALSCKTKSEQSANTLANDEVAFSIGSFGYDREFLSKHYKNLVVLENGESRILISPELQGRVMTSTASGDEGHSFGWINHELIKSGEIKEHFNPTGGEERFWLGPEGGQYSLFFEKDSNFELDNWYVPKELDTEAFNLVRRTEDKAYFERDMKLVNYTGITFDLRVQRNITLLDKEDAAEILGLNIPETVKMVGFASENNLTNIGPEDWDKKTGLMSIWILSMFNSSDHTTIIVPFKKGDEDILGKKVTDDYFGKIPKERLQVGDSVLFFKADGKERGKIGISPQRALPVMGSYDAKSKVLTIAKFSLREGATDYVNSLWELQEFPYSGDAVNAYNDSGDLGPFYELESSSPAMDLKANESSSHIHQTFHFVGDEDELEKLAQGILGVSIKELSGE</sequence>
<dbReference type="InterPro" id="IPR046713">
    <property type="entry name" value="DUF6786"/>
</dbReference>
<organism evidence="1 2">
    <name type="scientific">Arenibacter palladensis</name>
    <dbReference type="NCBI Taxonomy" id="237373"/>
    <lineage>
        <taxon>Bacteria</taxon>
        <taxon>Pseudomonadati</taxon>
        <taxon>Bacteroidota</taxon>
        <taxon>Flavobacteriia</taxon>
        <taxon>Flavobacteriales</taxon>
        <taxon>Flavobacteriaceae</taxon>
        <taxon>Arenibacter</taxon>
    </lineage>
</organism>
<dbReference type="EMBL" id="FQUX01000001">
    <property type="protein sequence ID" value="SHE40922.1"/>
    <property type="molecule type" value="Genomic_DNA"/>
</dbReference>
<protein>
    <submittedName>
        <fullName evidence="1">Uncharacterized protein</fullName>
    </submittedName>
</protein>
<accession>A0A1M4T8N7</accession>
<gene>
    <name evidence="1" type="ORF">SAMN03080594_101184</name>
</gene>
<name>A0A1M4T8N7_9FLAO</name>
<reference evidence="2" key="1">
    <citation type="submission" date="2016-11" db="EMBL/GenBank/DDBJ databases">
        <authorList>
            <person name="Varghese N."/>
            <person name="Submissions S."/>
        </authorList>
    </citation>
    <scope>NUCLEOTIDE SEQUENCE [LARGE SCALE GENOMIC DNA]</scope>
    <source>
        <strain evidence="2">DSM 17539</strain>
    </source>
</reference>
<dbReference type="Pfam" id="PF20583">
    <property type="entry name" value="DUF6786"/>
    <property type="match status" value="1"/>
</dbReference>